<reference evidence="2" key="1">
    <citation type="submission" date="2014-11" db="EMBL/GenBank/DDBJ databases">
        <authorList>
            <person name="Otto D Thomas"/>
            <person name="Naeem Raeece"/>
        </authorList>
    </citation>
    <scope>NUCLEOTIDE SEQUENCE</scope>
</reference>
<gene>
    <name evidence="2" type="ORF">Cvel_26273</name>
</gene>
<feature type="region of interest" description="Disordered" evidence="1">
    <location>
        <begin position="238"/>
        <end position="275"/>
    </location>
</feature>
<organism evidence="2">
    <name type="scientific">Chromera velia CCMP2878</name>
    <dbReference type="NCBI Taxonomy" id="1169474"/>
    <lineage>
        <taxon>Eukaryota</taxon>
        <taxon>Sar</taxon>
        <taxon>Alveolata</taxon>
        <taxon>Colpodellida</taxon>
        <taxon>Chromeraceae</taxon>
        <taxon>Chromera</taxon>
    </lineage>
</organism>
<proteinExistence type="predicted"/>
<protein>
    <submittedName>
        <fullName evidence="2">Uncharacterized protein</fullName>
    </submittedName>
</protein>
<feature type="region of interest" description="Disordered" evidence="1">
    <location>
        <begin position="144"/>
        <end position="164"/>
    </location>
</feature>
<dbReference type="AlphaFoldDB" id="A0A0G4HD76"/>
<accession>A0A0G4HD76</accession>
<dbReference type="PhylomeDB" id="A0A0G4HD76"/>
<evidence type="ECO:0000256" key="1">
    <source>
        <dbReference type="SAM" id="MobiDB-lite"/>
    </source>
</evidence>
<dbReference type="VEuPathDB" id="CryptoDB:Cvel_26273"/>
<sequence>MDFWILLYDTVSDAAATKLQEAHRQFLAAGSKAERDAAVTTMREAAEDLRNASHMKARLAPYEAIDRRMAKSRPSAALFLRTTVAFRLRMLAKGMLGADAVQFGPEMIPIALFAMADTFIAEKMAPLPSPHSFLFDSDDRTQTALSGRNAQRGAGGGGTVKERGRGQREKLCLYCDVEREKIDPRLPRKKEGPHTTAECPYDAMPVPCIRPLCKAKRYKHKAGGDICKAVTEVLVQHNRPPHNQGRSGASSSNRPHQESAPAPPPNTGVGGGGTA</sequence>
<feature type="compositionally biased region" description="Polar residues" evidence="1">
    <location>
        <begin position="244"/>
        <end position="254"/>
    </location>
</feature>
<evidence type="ECO:0000313" key="2">
    <source>
        <dbReference type="EMBL" id="CEM41821.1"/>
    </source>
</evidence>
<name>A0A0G4HD76_9ALVE</name>
<dbReference type="EMBL" id="CDMZ01002313">
    <property type="protein sequence ID" value="CEM41821.1"/>
    <property type="molecule type" value="Genomic_DNA"/>
</dbReference>